<organism evidence="9 10">
    <name type="scientific">Cystoisospora suis</name>
    <dbReference type="NCBI Taxonomy" id="483139"/>
    <lineage>
        <taxon>Eukaryota</taxon>
        <taxon>Sar</taxon>
        <taxon>Alveolata</taxon>
        <taxon>Apicomplexa</taxon>
        <taxon>Conoidasida</taxon>
        <taxon>Coccidia</taxon>
        <taxon>Eucoccidiorida</taxon>
        <taxon>Eimeriorina</taxon>
        <taxon>Sarcocystidae</taxon>
        <taxon>Cystoisospora</taxon>
    </lineage>
</organism>
<evidence type="ECO:0000259" key="8">
    <source>
        <dbReference type="Pfam" id="PF00962"/>
    </source>
</evidence>
<dbReference type="GO" id="GO:0005829">
    <property type="term" value="C:cytosol"/>
    <property type="evidence" value="ECO:0007669"/>
    <property type="project" value="TreeGrafter"/>
</dbReference>
<reference evidence="9 10" key="1">
    <citation type="journal article" date="2017" name="Int. J. Parasitol.">
        <title>The genome of the protozoan parasite Cystoisospora suis and a reverse vaccinology approach to identify vaccine candidates.</title>
        <authorList>
            <person name="Palmieri N."/>
            <person name="Shrestha A."/>
            <person name="Ruttkowski B."/>
            <person name="Beck T."/>
            <person name="Vogl C."/>
            <person name="Tomley F."/>
            <person name="Blake D.P."/>
            <person name="Joachim A."/>
        </authorList>
    </citation>
    <scope>NUCLEOTIDE SEQUENCE [LARGE SCALE GENOMIC DNA]</scope>
    <source>
        <strain evidence="9 10">Wien I</strain>
    </source>
</reference>
<dbReference type="GeneID" id="94428138"/>
<dbReference type="AlphaFoldDB" id="A0A2C6KXM6"/>
<accession>A0A2C6KXM6</accession>
<gene>
    <name evidence="9" type="ORF">CSUI_004742</name>
</gene>
<evidence type="ECO:0000256" key="1">
    <source>
        <dbReference type="ARBA" id="ARBA00001947"/>
    </source>
</evidence>
<dbReference type="GO" id="GO:0043103">
    <property type="term" value="P:hypoxanthine salvage"/>
    <property type="evidence" value="ECO:0007669"/>
    <property type="project" value="TreeGrafter"/>
</dbReference>
<comment type="caution">
    <text evidence="9">The sequence shown here is derived from an EMBL/GenBank/DDBJ whole genome shotgun (WGS) entry which is preliminary data.</text>
</comment>
<proteinExistence type="predicted"/>
<dbReference type="PANTHER" id="PTHR43114:SF6">
    <property type="entry name" value="ADENINE DEAMINASE"/>
    <property type="match status" value="1"/>
</dbReference>
<feature type="region of interest" description="Disordered" evidence="7">
    <location>
        <begin position="396"/>
        <end position="437"/>
    </location>
</feature>
<evidence type="ECO:0000256" key="5">
    <source>
        <dbReference type="ARBA" id="ARBA00022801"/>
    </source>
</evidence>
<dbReference type="Gene3D" id="3.20.20.140">
    <property type="entry name" value="Metal-dependent hydrolases"/>
    <property type="match status" value="2"/>
</dbReference>
<dbReference type="SUPFAM" id="SSF51556">
    <property type="entry name" value="Metallo-dependent hydrolases"/>
    <property type="match status" value="2"/>
</dbReference>
<evidence type="ECO:0000256" key="7">
    <source>
        <dbReference type="SAM" id="MobiDB-lite"/>
    </source>
</evidence>
<dbReference type="GO" id="GO:0000034">
    <property type="term" value="F:adenine deaminase activity"/>
    <property type="evidence" value="ECO:0007669"/>
    <property type="project" value="TreeGrafter"/>
</dbReference>
<evidence type="ECO:0000256" key="3">
    <source>
        <dbReference type="ARBA" id="ARBA00022723"/>
    </source>
</evidence>
<feature type="compositionally biased region" description="Basic and acidic residues" evidence="7">
    <location>
        <begin position="424"/>
        <end position="437"/>
    </location>
</feature>
<keyword evidence="5" id="KW-0378">Hydrolase</keyword>
<evidence type="ECO:0000256" key="2">
    <source>
        <dbReference type="ARBA" id="ARBA00005058"/>
    </source>
</evidence>
<dbReference type="RefSeq" id="XP_067923102.1">
    <property type="nucleotide sequence ID" value="XM_068064927.1"/>
</dbReference>
<evidence type="ECO:0000313" key="9">
    <source>
        <dbReference type="EMBL" id="PHJ21419.1"/>
    </source>
</evidence>
<dbReference type="OrthoDB" id="272271at2759"/>
<dbReference type="NCBIfam" id="TIGR01430">
    <property type="entry name" value="aden_deam"/>
    <property type="match status" value="1"/>
</dbReference>
<comment type="cofactor">
    <cofactor evidence="1">
        <name>Zn(2+)</name>
        <dbReference type="ChEBI" id="CHEBI:29105"/>
    </cofactor>
</comment>
<keyword evidence="10" id="KW-1185">Reference proteome</keyword>
<evidence type="ECO:0000256" key="6">
    <source>
        <dbReference type="ARBA" id="ARBA00022833"/>
    </source>
</evidence>
<dbReference type="GO" id="GO:0006146">
    <property type="term" value="P:adenine catabolic process"/>
    <property type="evidence" value="ECO:0007669"/>
    <property type="project" value="TreeGrafter"/>
</dbReference>
<feature type="compositionally biased region" description="Polar residues" evidence="7">
    <location>
        <begin position="409"/>
        <end position="420"/>
    </location>
</feature>
<comment type="pathway">
    <text evidence="2">Purine metabolism; purine nucleoside salvage.</text>
</comment>
<keyword evidence="4" id="KW-0660">Purine salvage</keyword>
<evidence type="ECO:0000313" key="10">
    <source>
        <dbReference type="Proteomes" id="UP000221165"/>
    </source>
</evidence>
<name>A0A2C6KXM6_9APIC</name>
<sequence>MAGTTSGAKSVFRADCCCCCGHGVPVNLLVQYAREIPKVELHVHLEGTLEWELALEIGKRNNISLVDKSGGESATVAEVTAIAKGEDSVQESGSVCAKKDNVFTDLDSFLCEYMKREKVLRVRQDFRDVALKYLEGAQKDNVRHVEFFFDLQSHTKRLAGADVIQGLYDGCQEAERRWGITSRRILCFVRNLPVEEHIACLEQVDPFLSMIDGIGLASSEKGNENHKFKKAFDLAAKKGLQCVAHAGEEGPAANVADALTHNHAVRIDHGVAAVVDPALLKFLIATQVPLTVCPLSNVCLGVCRGVEEHPLLKCTPRCGLNSGEAGKRDAVGGGIECSASANQNGSISDSDYARATEEQRERLRSAQLDRLKAVASLGGKCWLPCPTSMGHPGALSNGVTCDHSEEESSTQASAISGTDSVSDETSRERSNNAPKEKCGGELLPLGCRRVTGSRVGVQIADLIEQGLQVTINSDDPAYFAGGMFDNFRAVIETNRWGEQSKCAGATPTKGDGVAHESLHWRIDTIKTVVLNSVYAAFLPLEMKTKLAGEIEVFDKTFRQEHHIV</sequence>
<dbReference type="PANTHER" id="PTHR43114">
    <property type="entry name" value="ADENINE DEAMINASE"/>
    <property type="match status" value="1"/>
</dbReference>
<dbReference type="InterPro" id="IPR001365">
    <property type="entry name" value="A_deaminase_dom"/>
</dbReference>
<keyword evidence="3" id="KW-0479">Metal-binding</keyword>
<dbReference type="Pfam" id="PF00962">
    <property type="entry name" value="A_deaminase"/>
    <property type="match status" value="1"/>
</dbReference>
<protein>
    <submittedName>
        <fullName evidence="9">Adenosine deaminase</fullName>
    </submittedName>
</protein>
<dbReference type="Proteomes" id="UP000221165">
    <property type="component" value="Unassembled WGS sequence"/>
</dbReference>
<dbReference type="GO" id="GO:0006166">
    <property type="term" value="P:purine ribonucleoside salvage"/>
    <property type="evidence" value="ECO:0007669"/>
    <property type="project" value="UniProtKB-KW"/>
</dbReference>
<dbReference type="VEuPathDB" id="ToxoDB:CSUI_004742"/>
<feature type="domain" description="Adenosine deaminase" evidence="8">
    <location>
        <begin position="37"/>
        <end position="313"/>
    </location>
</feature>
<dbReference type="InterPro" id="IPR032466">
    <property type="entry name" value="Metal_Hydrolase"/>
</dbReference>
<dbReference type="InterPro" id="IPR006330">
    <property type="entry name" value="Ado/ade_deaminase"/>
</dbReference>
<dbReference type="UniPathway" id="UPA00606"/>
<dbReference type="EMBL" id="MIGC01002258">
    <property type="protein sequence ID" value="PHJ21419.1"/>
    <property type="molecule type" value="Genomic_DNA"/>
</dbReference>
<dbReference type="GO" id="GO:0046872">
    <property type="term" value="F:metal ion binding"/>
    <property type="evidence" value="ECO:0007669"/>
    <property type="project" value="UniProtKB-KW"/>
</dbReference>
<keyword evidence="6" id="KW-0862">Zinc</keyword>
<evidence type="ECO:0000256" key="4">
    <source>
        <dbReference type="ARBA" id="ARBA00022726"/>
    </source>
</evidence>